<dbReference type="AlphaFoldDB" id="A0A9P7KH80"/>
<gene>
    <name evidence="2" type="ORF">H0H81_003943</name>
</gene>
<dbReference type="EMBL" id="JABCKI010001024">
    <property type="protein sequence ID" value="KAG5649424.1"/>
    <property type="molecule type" value="Genomic_DNA"/>
</dbReference>
<protein>
    <submittedName>
        <fullName evidence="2">Uncharacterized protein</fullName>
    </submittedName>
</protein>
<evidence type="ECO:0000313" key="2">
    <source>
        <dbReference type="EMBL" id="KAG5649424.1"/>
    </source>
</evidence>
<accession>A0A9P7KH80</accession>
<reference evidence="2" key="2">
    <citation type="submission" date="2021-10" db="EMBL/GenBank/DDBJ databases">
        <title>Phylogenomics reveals ancestral predisposition of the termite-cultivated fungus Termitomyces towards a domesticated lifestyle.</title>
        <authorList>
            <person name="Auxier B."/>
            <person name="Grum-Grzhimaylo A."/>
            <person name="Cardenas M.E."/>
            <person name="Lodge J.D."/>
            <person name="Laessoe T."/>
            <person name="Pedersen O."/>
            <person name="Smith M.E."/>
            <person name="Kuyper T.W."/>
            <person name="Franco-Molano E.A."/>
            <person name="Baroni T.J."/>
            <person name="Aanen D.K."/>
        </authorList>
    </citation>
    <scope>NUCLEOTIDE SEQUENCE</scope>
    <source>
        <strain evidence="2">D49</strain>
    </source>
</reference>
<proteinExistence type="predicted"/>
<dbReference type="Proteomes" id="UP000717328">
    <property type="component" value="Unassembled WGS sequence"/>
</dbReference>
<organism evidence="2 3">
    <name type="scientific">Sphagnurus paluster</name>
    <dbReference type="NCBI Taxonomy" id="117069"/>
    <lineage>
        <taxon>Eukaryota</taxon>
        <taxon>Fungi</taxon>
        <taxon>Dikarya</taxon>
        <taxon>Basidiomycota</taxon>
        <taxon>Agaricomycotina</taxon>
        <taxon>Agaricomycetes</taxon>
        <taxon>Agaricomycetidae</taxon>
        <taxon>Agaricales</taxon>
        <taxon>Tricholomatineae</taxon>
        <taxon>Lyophyllaceae</taxon>
        <taxon>Sphagnurus</taxon>
    </lineage>
</organism>
<reference evidence="2" key="1">
    <citation type="submission" date="2021-02" db="EMBL/GenBank/DDBJ databases">
        <authorList>
            <person name="Nieuwenhuis M."/>
            <person name="Van De Peppel L.J.J."/>
        </authorList>
    </citation>
    <scope>NUCLEOTIDE SEQUENCE</scope>
    <source>
        <strain evidence="2">D49</strain>
    </source>
</reference>
<comment type="caution">
    <text evidence="2">The sequence shown here is derived from an EMBL/GenBank/DDBJ whole genome shotgun (WGS) entry which is preliminary data.</text>
</comment>
<feature type="region of interest" description="Disordered" evidence="1">
    <location>
        <begin position="20"/>
        <end position="43"/>
    </location>
</feature>
<evidence type="ECO:0000313" key="3">
    <source>
        <dbReference type="Proteomes" id="UP000717328"/>
    </source>
</evidence>
<keyword evidence="3" id="KW-1185">Reference proteome</keyword>
<sequence>MQNTPIFLPPTPQQSFLLQKQSTRSLSTNENQSPGPEIMSQSNTTRFCSQALTTPLQDRVNNMAMQAVMSKIVALELELAKECAEKDQLVADLAQAQEDAIMLGPDEQQQHEHKELWAKLEAIQHWSC</sequence>
<name>A0A9P7KH80_9AGAR</name>
<evidence type="ECO:0000256" key="1">
    <source>
        <dbReference type="SAM" id="MobiDB-lite"/>
    </source>
</evidence>